<feature type="transmembrane region" description="Helical" evidence="2">
    <location>
        <begin position="215"/>
        <end position="235"/>
    </location>
</feature>
<feature type="signal peptide" evidence="3">
    <location>
        <begin position="1"/>
        <end position="24"/>
    </location>
</feature>
<feature type="chain" id="PRO_5039010803" description="LPXTG cell wall anchor domain-containing protein" evidence="3">
    <location>
        <begin position="25"/>
        <end position="246"/>
    </location>
</feature>
<dbReference type="PATRIC" id="fig|1360.105.peg.1928"/>
<gene>
    <name evidence="4" type="ORF">KF282_1589</name>
</gene>
<dbReference type="Gene3D" id="2.60.40.10">
    <property type="entry name" value="Immunoglobulins"/>
    <property type="match status" value="1"/>
</dbReference>
<proteinExistence type="predicted"/>
<keyword evidence="2" id="KW-1133">Transmembrane helix</keyword>
<evidence type="ECO:0000256" key="2">
    <source>
        <dbReference type="SAM" id="Phobius"/>
    </source>
</evidence>
<keyword evidence="2" id="KW-0472">Membrane</keyword>
<sequence>MKKRRLIKSLLFILLMIMSLSAYQTFADSRLTIVKYGLSPGATGFSESQTTNNGLEINNLPLDNLGNELSVVADIHYLIYQIVPSGDGSELTAINPPQSSYSVLKEVGDFVTDDNGEVSLSLADGYYLIEEQANSAQGLTKAAPALAVKFPVAGLSHVYLYPKSSVDKGEVNPPKEKPKPQEPSPKPIEIPKEENPPKNPSDKGKILGLLPKTGAVNSFLLMLSGFILLFFLFLIKKNKRGEEEIK</sequence>
<reference evidence="5" key="1">
    <citation type="submission" date="2015-10" db="EMBL/GenBank/DDBJ databases">
        <title>Draft Genome Sequences of 11 Lactococcus lactis subspecies cremoris strains.</title>
        <authorList>
            <person name="Wels M."/>
            <person name="Backus L."/>
            <person name="Boekhorst J."/>
            <person name="Dijkstra A."/>
            <person name="Beerthuizen M."/>
            <person name="Kelly W."/>
            <person name="Siezen R."/>
            <person name="Bachmann H."/>
            <person name="Van Hijum S."/>
        </authorList>
    </citation>
    <scope>NUCLEOTIDE SEQUENCE [LARGE SCALE GENOMIC DNA]</scope>
    <source>
        <strain evidence="5">KF282</strain>
    </source>
</reference>
<accession>A0A0V8CTJ7</accession>
<evidence type="ECO:0008006" key="6">
    <source>
        <dbReference type="Google" id="ProtNLM"/>
    </source>
</evidence>
<dbReference type="EMBL" id="LKLN01000066">
    <property type="protein sequence ID" value="KSU04177.1"/>
    <property type="molecule type" value="Genomic_DNA"/>
</dbReference>
<feature type="compositionally biased region" description="Basic and acidic residues" evidence="1">
    <location>
        <begin position="167"/>
        <end position="180"/>
    </location>
</feature>
<evidence type="ECO:0000313" key="4">
    <source>
        <dbReference type="EMBL" id="KSU04177.1"/>
    </source>
</evidence>
<keyword evidence="3" id="KW-0732">Signal</keyword>
<dbReference type="RefSeq" id="WP_081041379.1">
    <property type="nucleotide sequence ID" value="NZ_LKLN01000066.1"/>
</dbReference>
<evidence type="ECO:0000256" key="3">
    <source>
        <dbReference type="SAM" id="SignalP"/>
    </source>
</evidence>
<dbReference type="Proteomes" id="UP000053058">
    <property type="component" value="Unassembled WGS sequence"/>
</dbReference>
<organism evidence="4 5">
    <name type="scientific">Lactococcus lactis subsp. lactis</name>
    <name type="common">Streptococcus lactis</name>
    <dbReference type="NCBI Taxonomy" id="1360"/>
    <lineage>
        <taxon>Bacteria</taxon>
        <taxon>Bacillati</taxon>
        <taxon>Bacillota</taxon>
        <taxon>Bacilli</taxon>
        <taxon>Lactobacillales</taxon>
        <taxon>Streptococcaceae</taxon>
        <taxon>Lactococcus</taxon>
    </lineage>
</organism>
<evidence type="ECO:0000256" key="1">
    <source>
        <dbReference type="SAM" id="MobiDB-lite"/>
    </source>
</evidence>
<dbReference type="AlphaFoldDB" id="A0A0V8CTJ7"/>
<feature type="region of interest" description="Disordered" evidence="1">
    <location>
        <begin position="167"/>
        <end position="205"/>
    </location>
</feature>
<protein>
    <recommendedName>
        <fullName evidence="6">LPXTG cell wall anchor domain-containing protein</fullName>
    </recommendedName>
</protein>
<name>A0A0V8CTJ7_LACLL</name>
<keyword evidence="2" id="KW-0812">Transmembrane</keyword>
<dbReference type="InterPro" id="IPR013783">
    <property type="entry name" value="Ig-like_fold"/>
</dbReference>
<feature type="compositionally biased region" description="Basic and acidic residues" evidence="1">
    <location>
        <begin position="189"/>
        <end position="205"/>
    </location>
</feature>
<comment type="caution">
    <text evidence="4">The sequence shown here is derived from an EMBL/GenBank/DDBJ whole genome shotgun (WGS) entry which is preliminary data.</text>
</comment>
<dbReference type="NCBIfam" id="TIGR01167">
    <property type="entry name" value="LPXTG_anchor"/>
    <property type="match status" value="1"/>
</dbReference>
<evidence type="ECO:0000313" key="5">
    <source>
        <dbReference type="Proteomes" id="UP000053058"/>
    </source>
</evidence>